<dbReference type="InterPro" id="IPR011008">
    <property type="entry name" value="Dimeric_a/b-barrel"/>
</dbReference>
<dbReference type="SUPFAM" id="SSF54909">
    <property type="entry name" value="Dimeric alpha+beta barrel"/>
    <property type="match status" value="1"/>
</dbReference>
<gene>
    <name evidence="2" type="ORF">S03H2_36317</name>
</gene>
<feature type="domain" description="Transcription regulator AsnC/Lrp ligand binding" evidence="1">
    <location>
        <begin position="18"/>
        <end position="91"/>
    </location>
</feature>
<dbReference type="InterPro" id="IPR019887">
    <property type="entry name" value="Tscrpt_reg_AsnC/Lrp_C"/>
</dbReference>
<reference evidence="2" key="1">
    <citation type="journal article" date="2014" name="Front. Microbiol.">
        <title>High frequency of phylogenetically diverse reductive dehalogenase-homologous genes in deep subseafloor sedimentary metagenomes.</title>
        <authorList>
            <person name="Kawai M."/>
            <person name="Futagami T."/>
            <person name="Toyoda A."/>
            <person name="Takaki Y."/>
            <person name="Nishi S."/>
            <person name="Hori S."/>
            <person name="Arai W."/>
            <person name="Tsubouchi T."/>
            <person name="Morono Y."/>
            <person name="Uchiyama I."/>
            <person name="Ito T."/>
            <person name="Fujiyama A."/>
            <person name="Inagaki F."/>
            <person name="Takami H."/>
        </authorList>
    </citation>
    <scope>NUCLEOTIDE SEQUENCE</scope>
    <source>
        <strain evidence="2">Expedition CK06-06</strain>
    </source>
</reference>
<proteinExistence type="predicted"/>
<accession>X1GAR1</accession>
<dbReference type="AlphaFoldDB" id="X1GAR1"/>
<evidence type="ECO:0000313" key="2">
    <source>
        <dbReference type="EMBL" id="GAH54961.1"/>
    </source>
</evidence>
<dbReference type="EMBL" id="BARU01022277">
    <property type="protein sequence ID" value="GAH54961.1"/>
    <property type="molecule type" value="Genomic_DNA"/>
</dbReference>
<organism evidence="2">
    <name type="scientific">marine sediment metagenome</name>
    <dbReference type="NCBI Taxonomy" id="412755"/>
    <lineage>
        <taxon>unclassified sequences</taxon>
        <taxon>metagenomes</taxon>
        <taxon>ecological metagenomes</taxon>
    </lineage>
</organism>
<dbReference type="Pfam" id="PF01037">
    <property type="entry name" value="AsnC_trans_reg"/>
    <property type="match status" value="1"/>
</dbReference>
<dbReference type="Gene3D" id="3.30.70.920">
    <property type="match status" value="1"/>
</dbReference>
<evidence type="ECO:0000259" key="1">
    <source>
        <dbReference type="Pfam" id="PF01037"/>
    </source>
</evidence>
<name>X1GAR1_9ZZZZ</name>
<sequence>MDNEETRDLKQIAEVFLLINVVSGKEDSVARKLMRVSEIRKVHTVLGGYDLIAVMEVERGFIKPAADKVAEILKAKVRKIAGISHTETLIPISSKVK</sequence>
<comment type="caution">
    <text evidence="2">The sequence shown here is derived from an EMBL/GenBank/DDBJ whole genome shotgun (WGS) entry which is preliminary data.</text>
</comment>
<protein>
    <recommendedName>
        <fullName evidence="1">Transcription regulator AsnC/Lrp ligand binding domain-containing protein</fullName>
    </recommendedName>
</protein>